<organism evidence="2 3">
    <name type="scientific">Hypsibius exemplaris</name>
    <name type="common">Freshwater tardigrade</name>
    <dbReference type="NCBI Taxonomy" id="2072580"/>
    <lineage>
        <taxon>Eukaryota</taxon>
        <taxon>Metazoa</taxon>
        <taxon>Ecdysozoa</taxon>
        <taxon>Tardigrada</taxon>
        <taxon>Eutardigrada</taxon>
        <taxon>Parachela</taxon>
        <taxon>Hypsibioidea</taxon>
        <taxon>Hypsibiidae</taxon>
        <taxon>Hypsibius</taxon>
    </lineage>
</organism>
<feature type="region of interest" description="Disordered" evidence="1">
    <location>
        <begin position="41"/>
        <end position="91"/>
    </location>
</feature>
<dbReference type="AlphaFoldDB" id="A0A1W0W8A9"/>
<gene>
    <name evidence="2" type="ORF">BV898_14240</name>
</gene>
<sequence length="144" mass="16664">MLFCVPNGTPENTAIADSEVIPIPPSTPTLTSHFSASPFAYNQVPLVGDQMDDYNNEDDQTDDTNNENDEDKEDKEDEENEEDDDSMRSDEELEVAAIHSHRIRMAEYEFLVEFTDGNERERIAFRDLACYEEDILEYLRHHLE</sequence>
<protein>
    <recommendedName>
        <fullName evidence="4">Chromo domain-containing protein</fullName>
    </recommendedName>
</protein>
<dbReference type="EMBL" id="MTYJ01000171">
    <property type="protein sequence ID" value="OQV11444.1"/>
    <property type="molecule type" value="Genomic_DNA"/>
</dbReference>
<keyword evidence="3" id="KW-1185">Reference proteome</keyword>
<reference evidence="3" key="1">
    <citation type="submission" date="2017-01" db="EMBL/GenBank/DDBJ databases">
        <title>Comparative genomics of anhydrobiosis in the tardigrade Hypsibius dujardini.</title>
        <authorList>
            <person name="Yoshida Y."/>
            <person name="Koutsovoulos G."/>
            <person name="Laetsch D."/>
            <person name="Stevens L."/>
            <person name="Kumar S."/>
            <person name="Horikawa D."/>
            <person name="Ishino K."/>
            <person name="Komine S."/>
            <person name="Tomita M."/>
            <person name="Blaxter M."/>
            <person name="Arakawa K."/>
        </authorList>
    </citation>
    <scope>NUCLEOTIDE SEQUENCE [LARGE SCALE GENOMIC DNA]</scope>
    <source>
        <strain evidence="3">Z151</strain>
    </source>
</reference>
<dbReference type="Proteomes" id="UP000192578">
    <property type="component" value="Unassembled WGS sequence"/>
</dbReference>
<evidence type="ECO:0000313" key="3">
    <source>
        <dbReference type="Proteomes" id="UP000192578"/>
    </source>
</evidence>
<accession>A0A1W0W8A9</accession>
<name>A0A1W0W8A9_HYPEX</name>
<feature type="compositionally biased region" description="Acidic residues" evidence="1">
    <location>
        <begin position="50"/>
        <end position="85"/>
    </location>
</feature>
<evidence type="ECO:0000313" key="2">
    <source>
        <dbReference type="EMBL" id="OQV11444.1"/>
    </source>
</evidence>
<proteinExistence type="predicted"/>
<evidence type="ECO:0000256" key="1">
    <source>
        <dbReference type="SAM" id="MobiDB-lite"/>
    </source>
</evidence>
<evidence type="ECO:0008006" key="4">
    <source>
        <dbReference type="Google" id="ProtNLM"/>
    </source>
</evidence>
<comment type="caution">
    <text evidence="2">The sequence shown here is derived from an EMBL/GenBank/DDBJ whole genome shotgun (WGS) entry which is preliminary data.</text>
</comment>